<dbReference type="HOGENOM" id="CLU_3148670_0_0_6"/>
<reference evidence="1 2" key="1">
    <citation type="journal article" date="2012" name="J. Bacteriol.">
        <title>Complete genome sequence of Alcanivorax dieselolei type strain B5.</title>
        <authorList>
            <person name="Lai Q."/>
            <person name="Li W."/>
            <person name="Shao Z."/>
        </authorList>
    </citation>
    <scope>NUCLEOTIDE SEQUENCE [LARGE SCALE GENOMIC DNA]</scope>
    <source>
        <strain evidence="2">DSM 16502 / CGMCC 1.3690 / B-5</strain>
    </source>
</reference>
<organism evidence="1 2">
    <name type="scientific">Alcanivorax dieselolei (strain DSM 16502 / CGMCC 1.3690 / MCCC 1A00001 / B-5)</name>
    <name type="common">Alloalcanivorax dieselolei</name>
    <dbReference type="NCBI Taxonomy" id="930169"/>
    <lineage>
        <taxon>Bacteria</taxon>
        <taxon>Pseudomonadati</taxon>
        <taxon>Pseudomonadota</taxon>
        <taxon>Gammaproteobacteria</taxon>
        <taxon>Oceanospirillales</taxon>
        <taxon>Alcanivoracaceae</taxon>
        <taxon>Alloalcanivorax</taxon>
    </lineage>
</organism>
<name>K0C901_ALCDB</name>
<dbReference type="Proteomes" id="UP000006286">
    <property type="component" value="Chromosome"/>
</dbReference>
<dbReference type="KEGG" id="adi:B5T_00726"/>
<gene>
    <name evidence="1" type="ordered locus">B5T_00726</name>
</gene>
<sequence>MSEGAHLTWDQVFEDAETAQAVKQRAGSANEENIDKLARVLGEANGDA</sequence>
<evidence type="ECO:0000313" key="2">
    <source>
        <dbReference type="Proteomes" id="UP000006286"/>
    </source>
</evidence>
<evidence type="ECO:0000313" key="1">
    <source>
        <dbReference type="EMBL" id="AFT69010.1"/>
    </source>
</evidence>
<accession>K0C901</accession>
<dbReference type="AlphaFoldDB" id="K0C901"/>
<proteinExistence type="predicted"/>
<dbReference type="EMBL" id="CP003466">
    <property type="protein sequence ID" value="AFT69010.1"/>
    <property type="molecule type" value="Genomic_DNA"/>
</dbReference>
<protein>
    <submittedName>
        <fullName evidence="1">Activator of Hsp90 ATPase 1 family protein</fullName>
    </submittedName>
</protein>
<keyword evidence="2" id="KW-1185">Reference proteome</keyword>